<evidence type="ECO:0000313" key="4">
    <source>
        <dbReference type="EMBL" id="CAI4020407.1"/>
    </source>
</evidence>
<evidence type="ECO:0000313" key="7">
    <source>
        <dbReference type="Proteomes" id="UP001152797"/>
    </source>
</evidence>
<proteinExistence type="predicted"/>
<feature type="signal peptide" evidence="3">
    <location>
        <begin position="1"/>
        <end position="24"/>
    </location>
</feature>
<dbReference type="OrthoDB" id="10610484at2759"/>
<name>A0A9P1M515_9DINO</name>
<dbReference type="EMBL" id="CAMXCT030006809">
    <property type="protein sequence ID" value="CAL4807719.1"/>
    <property type="molecule type" value="Genomic_DNA"/>
</dbReference>
<evidence type="ECO:0000256" key="2">
    <source>
        <dbReference type="SAM" id="Phobius"/>
    </source>
</evidence>
<feature type="coiled-coil region" evidence="1">
    <location>
        <begin position="288"/>
        <end position="322"/>
    </location>
</feature>
<feature type="chain" id="PRO_5043273230" evidence="3">
    <location>
        <begin position="25"/>
        <end position="423"/>
    </location>
</feature>
<feature type="transmembrane region" description="Helical" evidence="2">
    <location>
        <begin position="34"/>
        <end position="54"/>
    </location>
</feature>
<evidence type="ECO:0000256" key="3">
    <source>
        <dbReference type="SAM" id="SignalP"/>
    </source>
</evidence>
<protein>
    <submittedName>
        <fullName evidence="6">RAP domain-containing protein</fullName>
    </submittedName>
</protein>
<evidence type="ECO:0000256" key="1">
    <source>
        <dbReference type="SAM" id="Coils"/>
    </source>
</evidence>
<accession>A0A9P1M515</accession>
<dbReference type="Proteomes" id="UP001152797">
    <property type="component" value="Unassembled WGS sequence"/>
</dbReference>
<keyword evidence="7" id="KW-1185">Reference proteome</keyword>
<dbReference type="EMBL" id="CAMXCT010006809">
    <property type="protein sequence ID" value="CAI4020407.1"/>
    <property type="molecule type" value="Genomic_DNA"/>
</dbReference>
<gene>
    <name evidence="4" type="ORF">C1SCF055_LOCUS44826</name>
</gene>
<evidence type="ECO:0000313" key="6">
    <source>
        <dbReference type="EMBL" id="CAL4807719.1"/>
    </source>
</evidence>
<keyword evidence="1" id="KW-0175">Coiled coil</keyword>
<feature type="coiled-coil region" evidence="1">
    <location>
        <begin position="111"/>
        <end position="138"/>
    </location>
</feature>
<keyword evidence="3" id="KW-0732">Signal</keyword>
<reference evidence="4" key="1">
    <citation type="submission" date="2022-10" db="EMBL/GenBank/DDBJ databases">
        <authorList>
            <person name="Chen Y."/>
            <person name="Dougan E. K."/>
            <person name="Chan C."/>
            <person name="Rhodes N."/>
            <person name="Thang M."/>
        </authorList>
    </citation>
    <scope>NUCLEOTIDE SEQUENCE</scope>
</reference>
<dbReference type="EMBL" id="CAMXCT020006809">
    <property type="protein sequence ID" value="CAL1173782.1"/>
    <property type="molecule type" value="Genomic_DNA"/>
</dbReference>
<reference evidence="5" key="2">
    <citation type="submission" date="2024-04" db="EMBL/GenBank/DDBJ databases">
        <authorList>
            <person name="Chen Y."/>
            <person name="Shah S."/>
            <person name="Dougan E. K."/>
            <person name="Thang M."/>
            <person name="Chan C."/>
        </authorList>
    </citation>
    <scope>NUCLEOTIDE SEQUENCE [LARGE SCALE GENOMIC DNA]</scope>
</reference>
<keyword evidence="2" id="KW-0472">Membrane</keyword>
<evidence type="ECO:0000313" key="5">
    <source>
        <dbReference type="EMBL" id="CAL1173782.1"/>
    </source>
</evidence>
<dbReference type="AlphaFoldDB" id="A0A9P1M515"/>
<sequence length="423" mass="46544">MKIIFALVLVHFLLSLCLVGLGVASMMNPESSSIVFVVLLVLAAFQLLMVLLLWRWRNRDETSVDKLPARLSDLESCVPDGPPEVSPTALPNTAEEGHEIEEQHCDPCQSCQELTKLLAELRRDLMDAGAREQRLRDLLRSRSAALMRLASHLTRAQDIGRPPRPSAESSACLSLATDRALPAGEPVEPVPLPVEAVPITLDRPVWVSTAANVVSGEETKPQTKLLELASASPELRDALLHRLRAKGENADSSIEMDREATKASRPAEAVARKLTEQAAELQRWHEISEESSRQLQGVQQEVQELHAKLKLKEGELSQMREELAMRKVINVSAQSPDLCLKWMEDGPLPGEVASVEGMKQLRQSLATISGPAQLCVGPPPADWKVFLRLRLRQAERWEPALLQLSAGQESGASDFLGLLWPAG</sequence>
<keyword evidence="2" id="KW-1133">Transmembrane helix</keyword>
<organism evidence="4">
    <name type="scientific">Cladocopium goreaui</name>
    <dbReference type="NCBI Taxonomy" id="2562237"/>
    <lineage>
        <taxon>Eukaryota</taxon>
        <taxon>Sar</taxon>
        <taxon>Alveolata</taxon>
        <taxon>Dinophyceae</taxon>
        <taxon>Suessiales</taxon>
        <taxon>Symbiodiniaceae</taxon>
        <taxon>Cladocopium</taxon>
    </lineage>
</organism>
<keyword evidence="2" id="KW-0812">Transmembrane</keyword>
<comment type="caution">
    <text evidence="4">The sequence shown here is derived from an EMBL/GenBank/DDBJ whole genome shotgun (WGS) entry which is preliminary data.</text>
</comment>